<comment type="caution">
    <text evidence="1">The sequence shown here is derived from an EMBL/GenBank/DDBJ whole genome shotgun (WGS) entry which is preliminary data.</text>
</comment>
<proteinExistence type="predicted"/>
<dbReference type="OrthoDB" id="7565870at2"/>
<organism evidence="1 2">
    <name type="scientific">Actinotalea ferrariae CF5-4</name>
    <dbReference type="NCBI Taxonomy" id="948458"/>
    <lineage>
        <taxon>Bacteria</taxon>
        <taxon>Bacillati</taxon>
        <taxon>Actinomycetota</taxon>
        <taxon>Actinomycetes</taxon>
        <taxon>Micrococcales</taxon>
        <taxon>Cellulomonadaceae</taxon>
        <taxon>Actinotalea</taxon>
    </lineage>
</organism>
<reference evidence="1 2" key="1">
    <citation type="submission" date="2014-01" db="EMBL/GenBank/DDBJ databases">
        <title>Actinotalea ferrariae CF5-4.</title>
        <authorList>
            <person name="Chen F."/>
            <person name="Li Y."/>
            <person name="Wang G."/>
        </authorList>
    </citation>
    <scope>NUCLEOTIDE SEQUENCE [LARGE SCALE GENOMIC DNA]</scope>
    <source>
        <strain evidence="1 2">CF5-4</strain>
    </source>
</reference>
<keyword evidence="2" id="KW-1185">Reference proteome</keyword>
<protein>
    <submittedName>
        <fullName evidence="1">Uncharacterized protein</fullName>
    </submittedName>
</protein>
<accession>A0A021VUP0</accession>
<name>A0A021VUP0_9CELL</name>
<gene>
    <name evidence="1" type="ORF">N866_03330</name>
</gene>
<evidence type="ECO:0000313" key="2">
    <source>
        <dbReference type="Proteomes" id="UP000019753"/>
    </source>
</evidence>
<evidence type="ECO:0000313" key="1">
    <source>
        <dbReference type="EMBL" id="EYR64851.1"/>
    </source>
</evidence>
<sequence>MGTAGRYASGTDVSSDRSKAEIERTLTRYGATSFIIGWETGRAAVGFEYGGRRIRFILPLPDRAERRFTHTPTTGKVRSAAQADTAYEQAVRQKWRALLLIVKAKLEAVESGVAEFEAEFFAYIVLPSGRTVYEEAAPVVEQAYLTGAVAPLLQLGDGR</sequence>
<dbReference type="AlphaFoldDB" id="A0A021VUP0"/>
<dbReference type="EMBL" id="AXCW01000014">
    <property type="protein sequence ID" value="EYR64851.1"/>
    <property type="molecule type" value="Genomic_DNA"/>
</dbReference>
<dbReference type="RefSeq" id="WP_034222180.1">
    <property type="nucleotide sequence ID" value="NZ_AXCW01000014.1"/>
</dbReference>
<dbReference type="Proteomes" id="UP000019753">
    <property type="component" value="Unassembled WGS sequence"/>
</dbReference>